<dbReference type="Pfam" id="PF00057">
    <property type="entry name" value="Ldl_recept_a"/>
    <property type="match status" value="11"/>
</dbReference>
<dbReference type="PROSITE" id="PS01248">
    <property type="entry name" value="EGF_LAM_1"/>
    <property type="match status" value="5"/>
</dbReference>
<evidence type="ECO:0000259" key="13">
    <source>
        <dbReference type="PROSITE" id="PS50835"/>
    </source>
</evidence>
<evidence type="ECO:0000313" key="16">
    <source>
        <dbReference type="Proteomes" id="UP001359485"/>
    </source>
</evidence>
<dbReference type="Gene3D" id="4.10.400.10">
    <property type="entry name" value="Low-density Lipoprotein Receptor"/>
    <property type="match status" value="11"/>
</dbReference>
<feature type="disulfide bond" evidence="9">
    <location>
        <begin position="1362"/>
        <end position="1376"/>
    </location>
</feature>
<dbReference type="InterPro" id="IPR056863">
    <property type="entry name" value="LMN_ATRN_NET-like_EGF"/>
</dbReference>
<feature type="disulfide bond" evidence="8">
    <location>
        <begin position="487"/>
        <end position="502"/>
    </location>
</feature>
<feature type="disulfide bond" evidence="8">
    <location>
        <begin position="98"/>
        <end position="113"/>
    </location>
</feature>
<dbReference type="InterPro" id="IPR036055">
    <property type="entry name" value="LDL_receptor-like_sf"/>
</dbReference>
<evidence type="ECO:0000256" key="3">
    <source>
        <dbReference type="ARBA" id="ARBA00023157"/>
    </source>
</evidence>
<feature type="compositionally biased region" description="Basic and acidic residues" evidence="10">
    <location>
        <begin position="2411"/>
        <end position="2514"/>
    </location>
</feature>
<dbReference type="InterPro" id="IPR023415">
    <property type="entry name" value="LDLR_class-A_CS"/>
</dbReference>
<dbReference type="SMART" id="SM00192">
    <property type="entry name" value="LDLa"/>
    <property type="match status" value="11"/>
</dbReference>
<feature type="compositionally biased region" description="Basic and acidic residues" evidence="10">
    <location>
        <begin position="2522"/>
        <end position="2573"/>
    </location>
</feature>
<dbReference type="SMART" id="SM00409">
    <property type="entry name" value="IG"/>
    <property type="match status" value="11"/>
</dbReference>
<gene>
    <name evidence="15" type="ORF">RUM44_001659</name>
</gene>
<dbReference type="InterPro" id="IPR013783">
    <property type="entry name" value="Ig-like_fold"/>
</dbReference>
<feature type="domain" description="EGF-like" evidence="11">
    <location>
        <begin position="1033"/>
        <end position="1071"/>
    </location>
</feature>
<evidence type="ECO:0000256" key="7">
    <source>
        <dbReference type="PROSITE-ProRule" id="PRU00076"/>
    </source>
</evidence>
<feature type="disulfide bond" evidence="8">
    <location>
        <begin position="48"/>
        <end position="66"/>
    </location>
</feature>
<dbReference type="PROSITE" id="PS50027">
    <property type="entry name" value="EGF_LAM_2"/>
    <property type="match status" value="4"/>
</dbReference>
<evidence type="ECO:0000256" key="10">
    <source>
        <dbReference type="SAM" id="MobiDB-lite"/>
    </source>
</evidence>
<dbReference type="InterPro" id="IPR036179">
    <property type="entry name" value="Ig-like_dom_sf"/>
</dbReference>
<keyword evidence="4" id="KW-0325">Glycoprotein</keyword>
<dbReference type="InterPro" id="IPR007110">
    <property type="entry name" value="Ig-like_dom"/>
</dbReference>
<comment type="caution">
    <text evidence="7">Lacks conserved residue(s) required for the propagation of feature annotation.</text>
</comment>
<keyword evidence="7" id="KW-0245">EGF-like domain</keyword>
<dbReference type="Pfam" id="PF13927">
    <property type="entry name" value="Ig_3"/>
    <property type="match status" value="10"/>
</dbReference>
<feature type="disulfide bond" evidence="8">
    <location>
        <begin position="188"/>
        <end position="203"/>
    </location>
</feature>
<feature type="domain" description="Laminin EGF-like" evidence="12">
    <location>
        <begin position="1385"/>
        <end position="1433"/>
    </location>
</feature>
<feature type="disulfide bond" evidence="7">
    <location>
        <begin position="1010"/>
        <end position="1019"/>
    </location>
</feature>
<keyword evidence="2" id="KW-0677">Repeat</keyword>
<keyword evidence="1" id="KW-0732">Signal</keyword>
<reference evidence="15 16" key="1">
    <citation type="submission" date="2023-09" db="EMBL/GenBank/DDBJ databases">
        <title>Genomes of two closely related lineages of the louse Polyplax serrata with different host specificities.</title>
        <authorList>
            <person name="Martinu J."/>
            <person name="Tarabai H."/>
            <person name="Stefka J."/>
            <person name="Hypsa V."/>
        </authorList>
    </citation>
    <scope>NUCLEOTIDE SEQUENCE [LARGE SCALE GENOMIC DNA]</scope>
    <source>
        <strain evidence="15">98ZLc_SE</strain>
    </source>
</reference>
<feature type="domain" description="Laminin EGF-like" evidence="12">
    <location>
        <begin position="1042"/>
        <end position="1090"/>
    </location>
</feature>
<keyword evidence="16" id="KW-1185">Reference proteome</keyword>
<dbReference type="Gene3D" id="2.170.300.10">
    <property type="entry name" value="Tie2 ligand-binding domain superfamily"/>
    <property type="match status" value="1"/>
</dbReference>
<dbReference type="EMBL" id="JAWJWF010000047">
    <property type="protein sequence ID" value="KAK6621852.1"/>
    <property type="molecule type" value="Genomic_DNA"/>
</dbReference>
<sequence>MFGINCNGIEGGFIMNKKNNRDTSRHLTNLTMSDTTTRPPCTNSEFTCHDGNCISSAFVCDSVPDCPDKSDEGNCPGLCADEDFRCEDGSCVSSTKRCDGNHDCRDGSDEIHCGKSSRVMKTSSAGCTEHEFTCGDGFCVPSSAKCNRVVDCNDGSDEANCFPPDLRPCSHNEFTCEDGQCLEASRKCDGAYDCRDGSDERNCRYCLPNEWFCDAGNCISLKRRCDNLYDCRDFSDEQNCIGCESHQFTCGSGHCVPGSAHCDGRRDCPDGSDENNCQSTPISCNFGQFACHSGDQCVPQSSHCDGQYQCRDYSDELNCAGDRPCSPDEFRCENGPCIPLTLRCNGHNDCPYDISDELDCPRPTPRGELKLVTYPNSQIIKEGREVVFQCRDEGPLRARVKWTRDGVPLPPGSVDINGRLEIPNIQRTQAGTYVCEAPDHSPSTPGQRVTVTLQVEAFNEPSTRQPACKSHEATCSNGECINKSQVCDGRHDCTDGSDELRCNLHGCEPNEFRCYNKKCVSKAWRCDFDDDCGDGSDEENCHVSSAGGVCRPNEYACRSGTQCIPKSYECDGEFDCQDGSDESQCSKPKVIIPPPPEVKIDCGKGLTFTINCTAIGGPVPEISWRRNWGHVPSKCTQSSKDGFGTLTCTDIREEDQGAYSCEALNTRGTDLAVPDTNLVCTEQAASRVCPFGTFNSAAQRQDECLNCFGFGRATSCKSADFFIFEIPAPLDQYKLIGVKASPDGTVEIRPHITFRSMGPNIRPVTNGFQLFSRATPDESEFGENVIPYFVMPDAYRGNQLKSYGGHFKYTLMFDGNGRPIIAPDVIITGRNGEVLVYEPPSSHHPGRGAPKDISIRFWPGSWKKQSPRGDLVALREDIMNILADIDSILIRAQYLDGDVLDTTVSNVRLESSGPRNVGLGKAVFVEVCQCPVGYVGLSCEDCAPGYERRQGTDRWRGECVREVITCPAGTYGDPTRGIPCQVCPCPLTNPSNQFGRTCHLDADNQVTCDCPPGYIGRRCERCDAGYVGNPNIPGDSCKNDICDPSGSVSPQPHPATGQCQCKDFATGPTCNQCKANTFHLSADNVHGCISCFCSGVTGQCDSSRWYRQQVTASFARDTQGFKLQEYSTGAYVDSGIHFDATERELVYQDFNRRPPEVYYWVLPPPFLGNKVTAYGGYLNYTVRFTTVEGGAISKNNAPDVELISDNDIRLLYFNPNDRLVVNEPQTVAVPLLEQHWQRHDGKPANREHLIMALADLKSILIKATYTTITKQASLSRVSLDVAEERNTGQQRAVEVEHCQCPVGYRGLSCEDCDIGYTRTEEGLYLGTCEPCSCNGHSNECDPETGTCTNCRHGTTGENCNECQPGFSGDPLSSEGCHPTSENLSCNCDSRGSFRTDCPGGQCVCKNNVEGPKCDQCRYGSFGLSENNVEGCHKCFCSGVTDDCQSSNLYVTQIPMQILDGIDNHFTLSDSNRRNAIRSGFSLNSAENEIGFQFPPGRAQHVFWTLPPVFTGNKVASYGGHLTLSQRFETTYGSHPSSDKYVIMIGNGITVFWNNPQPVPMNSTQVISIPLHERDWQRLDNSGSRPASRSDFMSVLTNVETILVLATPFSQLHSTYLSDIAMDIAVSHYSGEDRRSADVEICRCPPGYEGMSCEVCQPGYYRDVYDRSSPTTFGMCKKCPCNNHEDSCVLEADGRVLCSCKQGYTGRYCEMAGMLKIMITPTRVANRPVGYEQSFICEYESSEEMTIKFSIPNTSHQQNYLKKINFEEDHIEVNAYGGQRKMNIRLYPEIKLVDCIVYNLDGVEVGKVTAMIAGTGTPDVHPGPEPPRPSPIQPELNVTIAEPAIQVVEVGGTARFRCSGQSSDPGRRVTIRWYKEDGELPEGRYIEDRDGLLVIHNADVSDSGTYICDASDGYISDSSRATLVVGGSPHNRPQISIHPRVTEVREGEPVEIRCTAAGNPAPTLRWSTASGEPLNPYATFYDGVLYIPQTRASDAGNYICTATNSAGQDSQEVMLVVKTRDSSPPEPSVRVSISPQEYNGPGRETVNFYCQAPQGINLRWSREGRELPPHSSVREGILTIYDVAPSDSGMYMCTAFDHSGRQVGESVARISVFASGAPPTVRIEPESMRVAQGTTAELHCEAAGDPQPKVRWTRVGQDLGDNAHEYGNMLRIDNVMMKDRGTYLCIADSPTGSAQASAFIDVERREPPAIELYPAASQTVHEGGSLILQCRITQGDPTPQIRWSKSDGRSLGSNIEELPNGVLRFSDMKVEDAGQFICRAENAAGSVDAIATIEVQSKPVITVTPSNDITVVEGQRIKLECRGTGSPTPSVSWSKTDYREHPFSVSITEGQPMSAIYEITRVSKADEGSYSCVAMNSAGTTEERVIIRVEVDNNIGPTRGDIGEDAYGRPYQPDDRRDPHYPESDDRRGQHHPDHQRPPYETDDRSGSHYPDHQRPPHEHHPDERRPYHPDHHQQEHDDRRGSHYPDHQRPPYDSDRGSHYPDHQRPPYETDDRRGPHHGQHPSHERPPHEHEQDERRPSHYPEHGPPHEYDDRRDSHYPEHHRPPYQPDDHRGARPPYPPSSDDAYSVPVGGRAEIRCRAQRLGPGEFLDWIRAGNVPLPAESKVENGTLYIENVQPDYAGEYQCIGLNSHGQLLFTAKANLVVVAPPRITLQPIRQVVRLGDNAYTTCAATGDEPITIEWSAVNRRLPESAYVSGGVLNFRSISVEDAGKYLCRAVNYAGEAEAIAEVIVVESEDDVGGSESLASIMAAEPDVTASEGSTVSLTCYVHPDATGHQPPVQWTREGGYPLPQNAFPRGEVLEITNVNPSDEGRYTCEISTPRGTSSDHVYLRVDSE</sequence>
<dbReference type="SMART" id="SM00408">
    <property type="entry name" value="IGc2"/>
    <property type="match status" value="11"/>
</dbReference>
<feature type="disulfide bond" evidence="8">
    <location>
        <begin position="250"/>
        <end position="268"/>
    </location>
</feature>
<dbReference type="PANTHER" id="PTHR10075">
    <property type="entry name" value="BASIGIN RELATED"/>
    <property type="match status" value="1"/>
</dbReference>
<feature type="disulfide bond" evidence="8">
    <location>
        <begin position="79"/>
        <end position="91"/>
    </location>
</feature>
<dbReference type="PROSITE" id="PS51115">
    <property type="entry name" value="LAMININ_IVA"/>
    <property type="match status" value="3"/>
</dbReference>
<dbReference type="InterPro" id="IPR000034">
    <property type="entry name" value="Laminin_IV"/>
</dbReference>
<feature type="disulfide bond" evidence="8">
    <location>
        <begin position="169"/>
        <end position="181"/>
    </location>
</feature>
<evidence type="ECO:0000256" key="9">
    <source>
        <dbReference type="PROSITE-ProRule" id="PRU00460"/>
    </source>
</evidence>
<evidence type="ECO:0000256" key="5">
    <source>
        <dbReference type="ARBA" id="ARBA00023292"/>
    </source>
</evidence>
<evidence type="ECO:0000259" key="12">
    <source>
        <dbReference type="PROSITE" id="PS50027"/>
    </source>
</evidence>
<dbReference type="PANTHER" id="PTHR10075:SF101">
    <property type="entry name" value="ZWEI IG DOMAIN PROTEIN ZIG-3"/>
    <property type="match status" value="1"/>
</dbReference>
<feature type="disulfide bond" evidence="8">
    <location>
        <begin position="475"/>
        <end position="493"/>
    </location>
</feature>
<dbReference type="Pfam" id="PF00047">
    <property type="entry name" value="ig"/>
    <property type="match status" value="1"/>
</dbReference>
<dbReference type="PROSITE" id="PS50835">
    <property type="entry name" value="IG_LIKE"/>
    <property type="match status" value="11"/>
</dbReference>
<feature type="domain" description="Laminin IV type A" evidence="14">
    <location>
        <begin position="1460"/>
        <end position="1640"/>
    </location>
</feature>
<dbReference type="Pfam" id="PF00053">
    <property type="entry name" value="EGF_laminin"/>
    <property type="match status" value="4"/>
</dbReference>
<feature type="disulfide bond" evidence="8">
    <location>
        <begin position="60"/>
        <end position="75"/>
    </location>
</feature>
<feature type="disulfide bond" evidence="8">
    <location>
        <begin position="206"/>
        <end position="218"/>
    </location>
</feature>
<dbReference type="InterPro" id="IPR003599">
    <property type="entry name" value="Ig_sub"/>
</dbReference>
<feature type="domain" description="EGF-like" evidence="11">
    <location>
        <begin position="984"/>
        <end position="1020"/>
    </location>
</feature>
<feature type="disulfide bond" evidence="8">
    <location>
        <begin position="243"/>
        <end position="255"/>
    </location>
</feature>
<feature type="disulfide bond" evidence="8">
    <location>
        <begin position="304"/>
        <end position="319"/>
    </location>
</feature>
<dbReference type="SUPFAM" id="SSF57424">
    <property type="entry name" value="LDL receptor-like module"/>
    <property type="match status" value="11"/>
</dbReference>
<feature type="disulfide bond" evidence="7">
    <location>
        <begin position="1042"/>
        <end position="1059"/>
    </location>
</feature>
<feature type="domain" description="Ig-like" evidence="13">
    <location>
        <begin position="1833"/>
        <end position="1923"/>
    </location>
</feature>
<feature type="domain" description="Laminin IV type A" evidence="14">
    <location>
        <begin position="728"/>
        <end position="927"/>
    </location>
</feature>
<dbReference type="Pfam" id="PF24973">
    <property type="entry name" value="EGF_LMN_ATRN"/>
    <property type="match status" value="1"/>
</dbReference>
<feature type="disulfide bond" evidence="8">
    <location>
        <begin position="41"/>
        <end position="53"/>
    </location>
</feature>
<feature type="domain" description="Laminin EGF-like" evidence="12">
    <location>
        <begin position="1331"/>
        <end position="1378"/>
    </location>
</feature>
<proteinExistence type="predicted"/>
<dbReference type="CDD" id="cd00055">
    <property type="entry name" value="EGF_Lam"/>
    <property type="match status" value="5"/>
</dbReference>
<feature type="disulfide bond" evidence="8">
    <location>
        <begin position="507"/>
        <end position="519"/>
    </location>
</feature>
<evidence type="ECO:0000256" key="1">
    <source>
        <dbReference type="ARBA" id="ARBA00022729"/>
    </source>
</evidence>
<dbReference type="CDD" id="cd00112">
    <property type="entry name" value="LDLa"/>
    <property type="match status" value="10"/>
</dbReference>
<feature type="domain" description="Ig-like" evidence="13">
    <location>
        <begin position="2576"/>
        <end position="2645"/>
    </location>
</feature>
<feature type="disulfide bond" evidence="8">
    <location>
        <begin position="213"/>
        <end position="231"/>
    </location>
</feature>
<dbReference type="SUPFAM" id="SSF48726">
    <property type="entry name" value="Immunoglobulin"/>
    <property type="match status" value="11"/>
</dbReference>
<organism evidence="15 16">
    <name type="scientific">Polyplax serrata</name>
    <name type="common">Common mouse louse</name>
    <dbReference type="NCBI Taxonomy" id="468196"/>
    <lineage>
        <taxon>Eukaryota</taxon>
        <taxon>Metazoa</taxon>
        <taxon>Ecdysozoa</taxon>
        <taxon>Arthropoda</taxon>
        <taxon>Hexapoda</taxon>
        <taxon>Insecta</taxon>
        <taxon>Pterygota</taxon>
        <taxon>Neoptera</taxon>
        <taxon>Paraneoptera</taxon>
        <taxon>Psocodea</taxon>
        <taxon>Troctomorpha</taxon>
        <taxon>Phthiraptera</taxon>
        <taxon>Anoplura</taxon>
        <taxon>Polyplacidae</taxon>
        <taxon>Polyplax</taxon>
    </lineage>
</organism>
<dbReference type="PROSITE" id="PS00022">
    <property type="entry name" value="EGF_1"/>
    <property type="match status" value="3"/>
</dbReference>
<feature type="domain" description="Laminin IV type A" evidence="14">
    <location>
        <begin position="1116"/>
        <end position="1297"/>
    </location>
</feature>
<feature type="disulfide bond" evidence="8">
    <location>
        <begin position="262"/>
        <end position="277"/>
    </location>
</feature>
<feature type="disulfide bond" evidence="8">
    <location>
        <begin position="468"/>
        <end position="480"/>
    </location>
</feature>
<dbReference type="Pfam" id="PF00052">
    <property type="entry name" value="Laminin_B"/>
    <property type="match status" value="3"/>
</dbReference>
<dbReference type="InterPro" id="IPR002049">
    <property type="entry name" value="LE_dom"/>
</dbReference>
<name>A0ABR1AKN2_POLSC</name>
<feature type="disulfide bond" evidence="8">
    <location>
        <begin position="332"/>
        <end position="350"/>
    </location>
</feature>
<feature type="domain" description="Ig-like" evidence="13">
    <location>
        <begin position="2765"/>
        <end position="2851"/>
    </location>
</feature>
<dbReference type="InterPro" id="IPR002172">
    <property type="entry name" value="LDrepeatLR_classA_rpt"/>
</dbReference>
<protein>
    <recommendedName>
        <fullName evidence="17">Basement membrane-specific heparan sulfate proteoglycan core protein</fullName>
    </recommendedName>
</protein>
<dbReference type="PROSITE" id="PS01209">
    <property type="entry name" value="LDLRA_1"/>
    <property type="match status" value="3"/>
</dbReference>
<evidence type="ECO:0000256" key="8">
    <source>
        <dbReference type="PROSITE-ProRule" id="PRU00124"/>
    </source>
</evidence>
<feature type="disulfide bond" evidence="9">
    <location>
        <begin position="1404"/>
        <end position="1413"/>
    </location>
</feature>
<evidence type="ECO:0000256" key="6">
    <source>
        <dbReference type="ARBA" id="ARBA00023319"/>
    </source>
</evidence>
<comment type="caution">
    <text evidence="15">The sequence shown here is derived from an EMBL/GenBank/DDBJ whole genome shotgun (WGS) entry which is preliminary data.</text>
</comment>
<accession>A0ABR1AKN2</accession>
<feature type="disulfide bond" evidence="8">
    <location>
        <begin position="225"/>
        <end position="240"/>
    </location>
</feature>
<dbReference type="SMART" id="SM00181">
    <property type="entry name" value="EGF"/>
    <property type="match status" value="8"/>
</dbReference>
<feature type="domain" description="Ig-like" evidence="13">
    <location>
        <begin position="2668"/>
        <end position="2752"/>
    </location>
</feature>
<feature type="domain" description="Ig-like" evidence="13">
    <location>
        <begin position="1932"/>
        <end position="2015"/>
    </location>
</feature>
<feature type="disulfide bond" evidence="8">
    <location>
        <begin position="325"/>
        <end position="337"/>
    </location>
</feature>
<dbReference type="InterPro" id="IPR003598">
    <property type="entry name" value="Ig_sub2"/>
</dbReference>
<feature type="region of interest" description="Disordered" evidence="10">
    <location>
        <begin position="2391"/>
        <end position="2588"/>
    </location>
</feature>
<dbReference type="Proteomes" id="UP001359485">
    <property type="component" value="Unassembled WGS sequence"/>
</dbReference>
<feature type="disulfide bond" evidence="8">
    <location>
        <begin position="146"/>
        <end position="161"/>
    </location>
</feature>
<dbReference type="InterPro" id="IPR000742">
    <property type="entry name" value="EGF"/>
</dbReference>
<keyword evidence="5 9" id="KW-0424">Laminin EGF-like domain</keyword>
<feature type="domain" description="Ig-like" evidence="13">
    <location>
        <begin position="2207"/>
        <end position="2293"/>
    </location>
</feature>
<feature type="disulfide bond" evidence="9">
    <location>
        <begin position="1350"/>
        <end position="1359"/>
    </location>
</feature>
<feature type="disulfide bond" evidence="8">
    <location>
        <begin position="526"/>
        <end position="541"/>
    </location>
</feature>
<feature type="disulfide bond" evidence="7">
    <location>
        <begin position="1061"/>
        <end position="1070"/>
    </location>
</feature>
<dbReference type="InterPro" id="IPR013151">
    <property type="entry name" value="Immunoglobulin_dom"/>
</dbReference>
<evidence type="ECO:0008006" key="17">
    <source>
        <dbReference type="Google" id="ProtNLM"/>
    </source>
</evidence>
<feature type="disulfide bond" evidence="8">
    <location>
        <begin position="176"/>
        <end position="194"/>
    </location>
</feature>
<keyword evidence="3 7" id="KW-1015">Disulfide bond</keyword>
<feature type="domain" description="Ig-like" evidence="13">
    <location>
        <begin position="365"/>
        <end position="452"/>
    </location>
</feature>
<feature type="domain" description="Ig-like" evidence="13">
    <location>
        <begin position="2026"/>
        <end position="2110"/>
    </location>
</feature>
<evidence type="ECO:0000256" key="2">
    <source>
        <dbReference type="ARBA" id="ARBA00022737"/>
    </source>
</evidence>
<feature type="domain" description="Laminin EGF-like" evidence="12">
    <location>
        <begin position="983"/>
        <end position="1039"/>
    </location>
</feature>
<dbReference type="PROSITE" id="PS50026">
    <property type="entry name" value="EGF_3"/>
    <property type="match status" value="2"/>
</dbReference>
<evidence type="ECO:0000256" key="4">
    <source>
        <dbReference type="ARBA" id="ARBA00023180"/>
    </source>
</evidence>
<feature type="domain" description="Ig-like" evidence="13">
    <location>
        <begin position="588"/>
        <end position="672"/>
    </location>
</feature>
<keyword evidence="6" id="KW-0393">Immunoglobulin domain</keyword>
<feature type="disulfide bond" evidence="8">
    <location>
        <begin position="570"/>
        <end position="585"/>
    </location>
</feature>
<feature type="disulfide bond" evidence="8">
    <location>
        <begin position="127"/>
        <end position="139"/>
    </location>
</feature>
<dbReference type="Gene3D" id="2.10.25.10">
    <property type="entry name" value="Laminin"/>
    <property type="match status" value="5"/>
</dbReference>
<dbReference type="SMART" id="SM00281">
    <property type="entry name" value="LamB"/>
    <property type="match status" value="3"/>
</dbReference>
<evidence type="ECO:0000259" key="14">
    <source>
        <dbReference type="PROSITE" id="PS51115"/>
    </source>
</evidence>
<dbReference type="PROSITE" id="PS01186">
    <property type="entry name" value="EGF_2"/>
    <property type="match status" value="1"/>
</dbReference>
<dbReference type="SUPFAM" id="SSF57196">
    <property type="entry name" value="EGF/Laminin"/>
    <property type="match status" value="4"/>
</dbReference>
<dbReference type="PRINTS" id="PR00261">
    <property type="entry name" value="LDLRECEPTOR"/>
</dbReference>
<feature type="disulfide bond" evidence="9">
    <location>
        <begin position="1385"/>
        <end position="1397"/>
    </location>
</feature>
<evidence type="ECO:0000259" key="11">
    <source>
        <dbReference type="PROSITE" id="PS50026"/>
    </source>
</evidence>
<feature type="domain" description="Ig-like" evidence="13">
    <location>
        <begin position="2298"/>
        <end position="2386"/>
    </location>
</feature>
<dbReference type="SMART" id="SM00180">
    <property type="entry name" value="EGF_Lam"/>
    <property type="match status" value="6"/>
</dbReference>
<dbReference type="PROSITE" id="PS50068">
    <property type="entry name" value="LDLRA_2"/>
    <property type="match status" value="11"/>
</dbReference>
<feature type="disulfide bond" evidence="8">
    <location>
        <begin position="514"/>
        <end position="532"/>
    </location>
</feature>
<dbReference type="Gene3D" id="2.60.40.10">
    <property type="entry name" value="Immunoglobulins"/>
    <property type="match status" value="11"/>
</dbReference>
<evidence type="ECO:0000313" key="15">
    <source>
        <dbReference type="EMBL" id="KAK6621852.1"/>
    </source>
</evidence>
<feature type="disulfide bond" evidence="8">
    <location>
        <begin position="86"/>
        <end position="104"/>
    </location>
</feature>
<feature type="disulfide bond" evidence="8">
    <location>
        <begin position="134"/>
        <end position="152"/>
    </location>
</feature>
<feature type="domain" description="Ig-like" evidence="13">
    <location>
        <begin position="2118"/>
        <end position="2200"/>
    </location>
</feature>